<keyword evidence="2" id="KW-1185">Reference proteome</keyword>
<dbReference type="SUPFAM" id="SSF56672">
    <property type="entry name" value="DNA/RNA polymerases"/>
    <property type="match status" value="1"/>
</dbReference>
<comment type="caution">
    <text evidence="1">The sequence shown here is derived from an EMBL/GenBank/DDBJ whole genome shotgun (WGS) entry which is preliminary data.</text>
</comment>
<proteinExistence type="predicted"/>
<name>A0A1Q3D0E7_CEPFO</name>
<dbReference type="OrthoDB" id="1914518at2759"/>
<dbReference type="InterPro" id="IPR043502">
    <property type="entry name" value="DNA/RNA_pol_sf"/>
</dbReference>
<organism evidence="1 2">
    <name type="scientific">Cephalotus follicularis</name>
    <name type="common">Albany pitcher plant</name>
    <dbReference type="NCBI Taxonomy" id="3775"/>
    <lineage>
        <taxon>Eukaryota</taxon>
        <taxon>Viridiplantae</taxon>
        <taxon>Streptophyta</taxon>
        <taxon>Embryophyta</taxon>
        <taxon>Tracheophyta</taxon>
        <taxon>Spermatophyta</taxon>
        <taxon>Magnoliopsida</taxon>
        <taxon>eudicotyledons</taxon>
        <taxon>Gunneridae</taxon>
        <taxon>Pentapetalae</taxon>
        <taxon>rosids</taxon>
        <taxon>fabids</taxon>
        <taxon>Oxalidales</taxon>
        <taxon>Cephalotaceae</taxon>
        <taxon>Cephalotus</taxon>
    </lineage>
</organism>
<evidence type="ECO:0000313" key="1">
    <source>
        <dbReference type="EMBL" id="GAV85959.1"/>
    </source>
</evidence>
<dbReference type="Proteomes" id="UP000187406">
    <property type="component" value="Unassembled WGS sequence"/>
</dbReference>
<reference evidence="2" key="1">
    <citation type="submission" date="2016-04" db="EMBL/GenBank/DDBJ databases">
        <title>Cephalotus genome sequencing.</title>
        <authorList>
            <person name="Fukushima K."/>
            <person name="Hasebe M."/>
            <person name="Fang X."/>
        </authorList>
    </citation>
    <scope>NUCLEOTIDE SEQUENCE [LARGE SCALE GENOMIC DNA]</scope>
    <source>
        <strain evidence="2">cv. St1</strain>
    </source>
</reference>
<dbReference type="AlphaFoldDB" id="A0A1Q3D0E7"/>
<protein>
    <submittedName>
        <fullName evidence="1">Uncharacterized protein</fullName>
    </submittedName>
</protein>
<dbReference type="Gene3D" id="3.10.10.10">
    <property type="entry name" value="HIV Type 1 Reverse Transcriptase, subunit A, domain 1"/>
    <property type="match status" value="1"/>
</dbReference>
<dbReference type="InParanoid" id="A0A1Q3D0E7"/>
<accession>A0A1Q3D0E7</accession>
<dbReference type="EMBL" id="BDDD01003741">
    <property type="protein sequence ID" value="GAV85959.1"/>
    <property type="molecule type" value="Genomic_DNA"/>
</dbReference>
<evidence type="ECO:0000313" key="2">
    <source>
        <dbReference type="Proteomes" id="UP000187406"/>
    </source>
</evidence>
<sequence length="200" mass="23711">MKQELSNKKLENQLQTLQIKEKIDSLKNNMINNLCSDLPDASWHRKRHMVSLPYGKNFKEQNIPTGTRPIQMTYELMEHFKKEIQELLNKKLIKPSKSLWNYSTFYDNPEIQRPVINNKTLKIRIYTSFRLYEWTIILLISQNASRRIQKIMNDFFKPTSSFIIYFNIGSSLLSTNQNCQQALSRLQQENESIKDTFSPT</sequence>
<gene>
    <name evidence="1" type="ORF">CFOL_v3_29393</name>
</gene>